<protein>
    <recommendedName>
        <fullName evidence="2">NIPSNAP domain-containing protein</fullName>
    </recommendedName>
</protein>
<gene>
    <name evidence="1" type="ORF">METZ01_LOCUS62816</name>
</gene>
<dbReference type="AlphaFoldDB" id="A0A381T154"/>
<accession>A0A381T154</accession>
<evidence type="ECO:0000313" key="1">
    <source>
        <dbReference type="EMBL" id="SVA09962.1"/>
    </source>
</evidence>
<dbReference type="EMBL" id="UINC01003873">
    <property type="protein sequence ID" value="SVA09962.1"/>
    <property type="molecule type" value="Genomic_DNA"/>
</dbReference>
<reference evidence="1" key="1">
    <citation type="submission" date="2018-05" db="EMBL/GenBank/DDBJ databases">
        <authorList>
            <person name="Lanie J.A."/>
            <person name="Ng W.-L."/>
            <person name="Kazmierczak K.M."/>
            <person name="Andrzejewski T.M."/>
            <person name="Davidsen T.M."/>
            <person name="Wayne K.J."/>
            <person name="Tettelin H."/>
            <person name="Glass J.I."/>
            <person name="Rusch D."/>
            <person name="Podicherti R."/>
            <person name="Tsui H.-C.T."/>
            <person name="Winkler M.E."/>
        </authorList>
    </citation>
    <scope>NUCLEOTIDE SEQUENCE</scope>
</reference>
<evidence type="ECO:0008006" key="2">
    <source>
        <dbReference type="Google" id="ProtNLM"/>
    </source>
</evidence>
<sequence>VEDGGVPRSVFVHETIDIVGQGQYAYMEHVRGEPTNRMPDMTTLQGSFFVLGFGGGRWPQVVNIWDCGEDGWEGWRRNLDRLNLKRRSAFYGDWWDEASQWRTGGYDRVCAGVPGSPTTSEIAERGIRGSLFVNEVFTVRPGTQVEFLAGVVERRVPVFADHGVVATGLWEVTTNSTEVVMVWATTVDDWVRMRRSLDSARGLDDEDPDDRLLDCRALVDSYVTAGDTRLMTPLPGTIYGPEGWEEADLDDWLEGTVPEK</sequence>
<feature type="non-terminal residue" evidence="1">
    <location>
        <position position="1"/>
    </location>
</feature>
<proteinExistence type="predicted"/>
<name>A0A381T154_9ZZZZ</name>
<organism evidence="1">
    <name type="scientific">marine metagenome</name>
    <dbReference type="NCBI Taxonomy" id="408172"/>
    <lineage>
        <taxon>unclassified sequences</taxon>
        <taxon>metagenomes</taxon>
        <taxon>ecological metagenomes</taxon>
    </lineage>
</organism>